<evidence type="ECO:0000313" key="2">
    <source>
        <dbReference type="EMBL" id="KAH9305968.1"/>
    </source>
</evidence>
<gene>
    <name evidence="2" type="ORF">KI387_010372</name>
</gene>
<feature type="non-terminal residue" evidence="2">
    <location>
        <position position="54"/>
    </location>
</feature>
<proteinExistence type="predicted"/>
<dbReference type="Proteomes" id="UP000824469">
    <property type="component" value="Unassembled WGS sequence"/>
</dbReference>
<dbReference type="AlphaFoldDB" id="A0AA38FM77"/>
<name>A0AA38FM77_TAXCH</name>
<comment type="caution">
    <text evidence="2">The sequence shown here is derived from an EMBL/GenBank/DDBJ whole genome shotgun (WGS) entry which is preliminary data.</text>
</comment>
<sequence length="54" mass="6130">GWKPRCVAVCYRCCRFMRLMVGLALHCFQNSTWKGFKENFVISSGVTLALKSEG</sequence>
<evidence type="ECO:0000256" key="1">
    <source>
        <dbReference type="SAM" id="SignalP"/>
    </source>
</evidence>
<dbReference type="EMBL" id="JAHRHJ020000008">
    <property type="protein sequence ID" value="KAH9305968.1"/>
    <property type="molecule type" value="Genomic_DNA"/>
</dbReference>
<accession>A0AA38FM77</accession>
<feature type="signal peptide" evidence="1">
    <location>
        <begin position="1"/>
        <end position="24"/>
    </location>
</feature>
<keyword evidence="3" id="KW-1185">Reference proteome</keyword>
<organism evidence="2 3">
    <name type="scientific">Taxus chinensis</name>
    <name type="common">Chinese yew</name>
    <name type="synonym">Taxus wallichiana var. chinensis</name>
    <dbReference type="NCBI Taxonomy" id="29808"/>
    <lineage>
        <taxon>Eukaryota</taxon>
        <taxon>Viridiplantae</taxon>
        <taxon>Streptophyta</taxon>
        <taxon>Embryophyta</taxon>
        <taxon>Tracheophyta</taxon>
        <taxon>Spermatophyta</taxon>
        <taxon>Pinopsida</taxon>
        <taxon>Pinidae</taxon>
        <taxon>Conifers II</taxon>
        <taxon>Cupressales</taxon>
        <taxon>Taxaceae</taxon>
        <taxon>Taxus</taxon>
    </lineage>
</organism>
<protein>
    <submittedName>
        <fullName evidence="2">Uncharacterized protein</fullName>
    </submittedName>
</protein>
<feature type="non-terminal residue" evidence="2">
    <location>
        <position position="1"/>
    </location>
</feature>
<reference evidence="2 3" key="1">
    <citation type="journal article" date="2021" name="Nat. Plants">
        <title>The Taxus genome provides insights into paclitaxel biosynthesis.</title>
        <authorList>
            <person name="Xiong X."/>
            <person name="Gou J."/>
            <person name="Liao Q."/>
            <person name="Li Y."/>
            <person name="Zhou Q."/>
            <person name="Bi G."/>
            <person name="Li C."/>
            <person name="Du R."/>
            <person name="Wang X."/>
            <person name="Sun T."/>
            <person name="Guo L."/>
            <person name="Liang H."/>
            <person name="Lu P."/>
            <person name="Wu Y."/>
            <person name="Zhang Z."/>
            <person name="Ro D.K."/>
            <person name="Shang Y."/>
            <person name="Huang S."/>
            <person name="Yan J."/>
        </authorList>
    </citation>
    <scope>NUCLEOTIDE SEQUENCE [LARGE SCALE GENOMIC DNA]</scope>
    <source>
        <strain evidence="2">Ta-2019</strain>
    </source>
</reference>
<feature type="chain" id="PRO_5041233798" evidence="1">
    <location>
        <begin position="25"/>
        <end position="54"/>
    </location>
</feature>
<evidence type="ECO:0000313" key="3">
    <source>
        <dbReference type="Proteomes" id="UP000824469"/>
    </source>
</evidence>
<keyword evidence="1" id="KW-0732">Signal</keyword>